<dbReference type="RefSeq" id="WP_408083697.1">
    <property type="nucleotide sequence ID" value="NZ_JBELPZ010000002.1"/>
</dbReference>
<evidence type="ECO:0000313" key="13">
    <source>
        <dbReference type="EMBL" id="MFL9843447.1"/>
    </source>
</evidence>
<feature type="domain" description="Thiamine phosphate synthase/TenI" evidence="12">
    <location>
        <begin position="12"/>
        <end position="193"/>
    </location>
</feature>
<evidence type="ECO:0000256" key="4">
    <source>
        <dbReference type="ARBA" id="ARBA00022842"/>
    </source>
</evidence>
<dbReference type="InterPro" id="IPR036206">
    <property type="entry name" value="ThiamineP_synth_sf"/>
</dbReference>
<dbReference type="CDD" id="cd00564">
    <property type="entry name" value="TMP_TenI"/>
    <property type="match status" value="1"/>
</dbReference>
<dbReference type="EC" id="2.5.1.3" evidence="9"/>
<evidence type="ECO:0000256" key="5">
    <source>
        <dbReference type="ARBA" id="ARBA00022977"/>
    </source>
</evidence>
<evidence type="ECO:0000259" key="12">
    <source>
        <dbReference type="Pfam" id="PF02581"/>
    </source>
</evidence>
<feature type="binding site" evidence="9">
    <location>
        <begin position="42"/>
        <end position="46"/>
    </location>
    <ligand>
        <name>4-amino-2-methyl-5-(diphosphooxymethyl)pyrimidine</name>
        <dbReference type="ChEBI" id="CHEBI:57841"/>
    </ligand>
</feature>
<dbReference type="NCBIfam" id="TIGR00693">
    <property type="entry name" value="thiE"/>
    <property type="match status" value="1"/>
</dbReference>
<comment type="similarity">
    <text evidence="9 10">Belongs to the thiamine-phosphate synthase family.</text>
</comment>
<evidence type="ECO:0000256" key="8">
    <source>
        <dbReference type="ARBA" id="ARBA00047883"/>
    </source>
</evidence>
<dbReference type="PANTHER" id="PTHR20857">
    <property type="entry name" value="THIAMINE-PHOSPHATE PYROPHOSPHORYLASE"/>
    <property type="match status" value="1"/>
</dbReference>
<evidence type="ECO:0000256" key="6">
    <source>
        <dbReference type="ARBA" id="ARBA00047334"/>
    </source>
</evidence>
<feature type="binding site" evidence="9">
    <location>
        <begin position="139"/>
        <end position="141"/>
    </location>
    <ligand>
        <name>2-[(2R,5Z)-2-carboxy-4-methylthiazol-5(2H)-ylidene]ethyl phosphate</name>
        <dbReference type="ChEBI" id="CHEBI:62899"/>
    </ligand>
</feature>
<dbReference type="InterPro" id="IPR022998">
    <property type="entry name" value="ThiamineP_synth_TenI"/>
</dbReference>
<evidence type="ECO:0000256" key="11">
    <source>
        <dbReference type="RuleBase" id="RU004253"/>
    </source>
</evidence>
<feature type="binding site" evidence="9">
    <location>
        <position position="142"/>
    </location>
    <ligand>
        <name>4-amino-2-methyl-5-(diphosphooxymethyl)pyrimidine</name>
        <dbReference type="ChEBI" id="CHEBI:57841"/>
    </ligand>
</feature>
<dbReference type="SUPFAM" id="SSF51391">
    <property type="entry name" value="Thiamin phosphate synthase"/>
    <property type="match status" value="1"/>
</dbReference>
<accession>A0ABW8YU00</accession>
<dbReference type="HAMAP" id="MF_00097">
    <property type="entry name" value="TMP_synthase"/>
    <property type="match status" value="1"/>
</dbReference>
<evidence type="ECO:0000256" key="1">
    <source>
        <dbReference type="ARBA" id="ARBA00005165"/>
    </source>
</evidence>
<comment type="catalytic activity">
    <reaction evidence="8 9 10">
        <text>2-[(2R,5Z)-2-carboxy-4-methylthiazol-5(2H)-ylidene]ethyl phosphate + 4-amino-2-methyl-5-(diphosphooxymethyl)pyrimidine + 2 H(+) = thiamine phosphate + CO2 + diphosphate</text>
        <dbReference type="Rhea" id="RHEA:47844"/>
        <dbReference type="ChEBI" id="CHEBI:15378"/>
        <dbReference type="ChEBI" id="CHEBI:16526"/>
        <dbReference type="ChEBI" id="CHEBI:33019"/>
        <dbReference type="ChEBI" id="CHEBI:37575"/>
        <dbReference type="ChEBI" id="CHEBI:57841"/>
        <dbReference type="ChEBI" id="CHEBI:62899"/>
        <dbReference type="EC" id="2.5.1.3"/>
    </reaction>
</comment>
<feature type="binding site" evidence="9">
    <location>
        <position position="113"/>
    </location>
    <ligand>
        <name>4-amino-2-methyl-5-(diphosphooxymethyl)pyrimidine</name>
        <dbReference type="ChEBI" id="CHEBI:57841"/>
    </ligand>
</feature>
<evidence type="ECO:0000313" key="14">
    <source>
        <dbReference type="Proteomes" id="UP001629156"/>
    </source>
</evidence>
<feature type="binding site" evidence="9">
    <location>
        <position position="74"/>
    </location>
    <ligand>
        <name>4-amino-2-methyl-5-(diphosphooxymethyl)pyrimidine</name>
        <dbReference type="ChEBI" id="CHEBI:57841"/>
    </ligand>
</feature>
<organism evidence="13 14">
    <name type="scientific">Flavobacterium rhizosphaerae</name>
    <dbReference type="NCBI Taxonomy" id="3163298"/>
    <lineage>
        <taxon>Bacteria</taxon>
        <taxon>Pseudomonadati</taxon>
        <taxon>Bacteroidota</taxon>
        <taxon>Flavobacteriia</taxon>
        <taxon>Flavobacteriales</taxon>
        <taxon>Flavobacteriaceae</taxon>
        <taxon>Flavobacterium</taxon>
    </lineage>
</organism>
<comment type="catalytic activity">
    <reaction evidence="7 9 10">
        <text>2-(2-carboxy-4-methylthiazol-5-yl)ethyl phosphate + 4-amino-2-methyl-5-(diphosphooxymethyl)pyrimidine + 2 H(+) = thiamine phosphate + CO2 + diphosphate</text>
        <dbReference type="Rhea" id="RHEA:47848"/>
        <dbReference type="ChEBI" id="CHEBI:15378"/>
        <dbReference type="ChEBI" id="CHEBI:16526"/>
        <dbReference type="ChEBI" id="CHEBI:33019"/>
        <dbReference type="ChEBI" id="CHEBI:37575"/>
        <dbReference type="ChEBI" id="CHEBI:57841"/>
        <dbReference type="ChEBI" id="CHEBI:62890"/>
        <dbReference type="EC" id="2.5.1.3"/>
    </reaction>
</comment>
<dbReference type="Gene3D" id="3.20.20.70">
    <property type="entry name" value="Aldolase class I"/>
    <property type="match status" value="1"/>
</dbReference>
<keyword evidence="14" id="KW-1185">Reference proteome</keyword>
<sequence>MNSIMQGFPYKLYLVIGEEYCHGRDLFWVAEEAVKGGVDLVQLREKHKSTAEFTLIAQKLKRLLDSYNIPLIINDNLNVAMAIGATGIHVGNSDTPPSEIKRLWPECQLLGYSIESVEQLDNREIQFADHLGISPVFSTPTKTDTITQWGIQGIGLIHSLTDKPLIAIGRMSASNAYDVINAGAHCIAVVSAICSAENPKQAAIEIKNEIMKAYAQKV</sequence>
<comment type="caution">
    <text evidence="9">Lacks conserved residue(s) required for the propagation of feature annotation.</text>
</comment>
<dbReference type="InterPro" id="IPR013785">
    <property type="entry name" value="Aldolase_TIM"/>
</dbReference>
<evidence type="ECO:0000256" key="3">
    <source>
        <dbReference type="ARBA" id="ARBA00022723"/>
    </source>
</evidence>
<evidence type="ECO:0000256" key="9">
    <source>
        <dbReference type="HAMAP-Rule" id="MF_00097"/>
    </source>
</evidence>
<dbReference type="GO" id="GO:0004789">
    <property type="term" value="F:thiamine-phosphate diphosphorylase activity"/>
    <property type="evidence" value="ECO:0007669"/>
    <property type="project" value="UniProtKB-EC"/>
</dbReference>
<dbReference type="EMBL" id="JBELPZ010000002">
    <property type="protein sequence ID" value="MFL9843447.1"/>
    <property type="molecule type" value="Genomic_DNA"/>
</dbReference>
<keyword evidence="4 9" id="KW-0460">Magnesium</keyword>
<reference evidence="13 14" key="1">
    <citation type="submission" date="2024-06" db="EMBL/GenBank/DDBJ databases">
        <authorList>
            <person name="Kaempfer P."/>
            <person name="Viver T."/>
        </authorList>
    </citation>
    <scope>NUCLEOTIDE SEQUENCE [LARGE SCALE GENOMIC DNA]</scope>
    <source>
        <strain evidence="13 14">ST-119</strain>
    </source>
</reference>
<evidence type="ECO:0000256" key="7">
    <source>
        <dbReference type="ARBA" id="ARBA00047851"/>
    </source>
</evidence>
<comment type="catalytic activity">
    <reaction evidence="6 9 10">
        <text>4-methyl-5-(2-phosphooxyethyl)-thiazole + 4-amino-2-methyl-5-(diphosphooxymethyl)pyrimidine + H(+) = thiamine phosphate + diphosphate</text>
        <dbReference type="Rhea" id="RHEA:22328"/>
        <dbReference type="ChEBI" id="CHEBI:15378"/>
        <dbReference type="ChEBI" id="CHEBI:33019"/>
        <dbReference type="ChEBI" id="CHEBI:37575"/>
        <dbReference type="ChEBI" id="CHEBI:57841"/>
        <dbReference type="ChEBI" id="CHEBI:58296"/>
        <dbReference type="EC" id="2.5.1.3"/>
    </reaction>
</comment>
<protein>
    <recommendedName>
        <fullName evidence="9">Thiamine-phosphate synthase</fullName>
        <shortName evidence="9">TP synthase</shortName>
        <shortName evidence="9">TPS</shortName>
        <ecNumber evidence="9">2.5.1.3</ecNumber>
    </recommendedName>
    <alternativeName>
        <fullName evidence="9">Thiamine-phosphate pyrophosphorylase</fullName>
        <shortName evidence="9">TMP pyrophosphorylase</shortName>
        <shortName evidence="9">TMP-PPase</shortName>
    </alternativeName>
</protein>
<feature type="binding site" evidence="9">
    <location>
        <begin position="190"/>
        <end position="191"/>
    </location>
    <ligand>
        <name>2-[(2R,5Z)-2-carboxy-4-methylthiazol-5(2H)-ylidene]ethyl phosphate</name>
        <dbReference type="ChEBI" id="CHEBI:62899"/>
    </ligand>
</feature>
<keyword evidence="5 9" id="KW-0784">Thiamine biosynthesis</keyword>
<proteinExistence type="inferred from homology"/>
<evidence type="ECO:0000256" key="10">
    <source>
        <dbReference type="RuleBase" id="RU003826"/>
    </source>
</evidence>
<comment type="caution">
    <text evidence="13">The sequence shown here is derived from an EMBL/GenBank/DDBJ whole genome shotgun (WGS) entry which is preliminary data.</text>
</comment>
<dbReference type="PANTHER" id="PTHR20857:SF23">
    <property type="entry name" value="THIAMINE BIOSYNTHETIC BIFUNCTIONAL ENZYME"/>
    <property type="match status" value="1"/>
</dbReference>
<gene>
    <name evidence="9 13" type="primary">thiE</name>
    <name evidence="13" type="ORF">ABS766_03335</name>
</gene>
<dbReference type="InterPro" id="IPR034291">
    <property type="entry name" value="TMP_synthase"/>
</dbReference>
<comment type="function">
    <text evidence="9">Condenses 4-methyl-5-(beta-hydroxyethyl)thiazole monophosphate (THZ-P) and 2-methyl-4-amino-5-hydroxymethyl pyrimidine pyrophosphate (HMP-PP) to form thiamine monophosphate (TMP).</text>
</comment>
<name>A0ABW8YU00_9FLAO</name>
<dbReference type="Pfam" id="PF02581">
    <property type="entry name" value="TMP-TENI"/>
    <property type="match status" value="1"/>
</dbReference>
<comment type="cofactor">
    <cofactor evidence="9">
        <name>Mg(2+)</name>
        <dbReference type="ChEBI" id="CHEBI:18420"/>
    </cofactor>
    <text evidence="9">Binds 1 Mg(2+) ion per subunit.</text>
</comment>
<keyword evidence="2 9" id="KW-0808">Transferase</keyword>
<keyword evidence="3 9" id="KW-0479">Metal-binding</keyword>
<feature type="binding site" evidence="9">
    <location>
        <position position="94"/>
    </location>
    <ligand>
        <name>Mg(2+)</name>
        <dbReference type="ChEBI" id="CHEBI:18420"/>
    </ligand>
</feature>
<evidence type="ECO:0000256" key="2">
    <source>
        <dbReference type="ARBA" id="ARBA00022679"/>
    </source>
</evidence>
<feature type="binding site" evidence="9">
    <location>
        <position position="75"/>
    </location>
    <ligand>
        <name>Mg(2+)</name>
        <dbReference type="ChEBI" id="CHEBI:18420"/>
    </ligand>
</feature>
<dbReference type="Proteomes" id="UP001629156">
    <property type="component" value="Unassembled WGS sequence"/>
</dbReference>
<comment type="pathway">
    <text evidence="1 9 11">Cofactor biosynthesis; thiamine diphosphate biosynthesis; thiamine phosphate from 4-amino-2-methyl-5-diphosphomethylpyrimidine and 4-methyl-5-(2-phosphoethyl)-thiazole: step 1/1.</text>
</comment>